<evidence type="ECO:0000256" key="3">
    <source>
        <dbReference type="PROSITE-ProRule" id="PRU00176"/>
    </source>
</evidence>
<evidence type="ECO:0000313" key="6">
    <source>
        <dbReference type="WBParaSite" id="nRc.2.0.1.t32793-RA"/>
    </source>
</evidence>
<keyword evidence="5" id="KW-1185">Reference proteome</keyword>
<organism evidence="5 6">
    <name type="scientific">Romanomermis culicivorax</name>
    <name type="common">Nematode worm</name>
    <dbReference type="NCBI Taxonomy" id="13658"/>
    <lineage>
        <taxon>Eukaryota</taxon>
        <taxon>Metazoa</taxon>
        <taxon>Ecdysozoa</taxon>
        <taxon>Nematoda</taxon>
        <taxon>Enoplea</taxon>
        <taxon>Dorylaimia</taxon>
        <taxon>Mermithida</taxon>
        <taxon>Mermithoidea</taxon>
        <taxon>Mermithidae</taxon>
        <taxon>Romanomermis</taxon>
    </lineage>
</organism>
<dbReference type="SUPFAM" id="SSF54928">
    <property type="entry name" value="RNA-binding domain, RBD"/>
    <property type="match status" value="3"/>
</dbReference>
<protein>
    <submittedName>
        <fullName evidence="6">RRM domain-containing protein</fullName>
    </submittedName>
</protein>
<sequence>MPIAIIPPRFKDGAVDVMNGNSTDSKNDCIVRIRGCPWSTKESEVRDFFSACEEVKAVHFTFTKEGRPTGEAYLELGSPRDVDLALLKHRENLKSRYIEVFVAKRSELDFVLRRTTGKTQQNSETKDTVVRIRGLPFGSTAQDIQDFFVGLEIAPEGIVRPTDKTGRVTGEAYVKFVDKETTERALDKHMKEIGNRYIEVFRSTESEMYIAKYPNGGGPNDDLYFMDDAYTGRKRIKTASGIPSLLDDLDFFENVGPTAAVKVARGPPGSTIKIPTDPNRFCIGHATGHLVHMRGIPFKTTASDIVEFFKPTKVLNIMVLFDETTGKSLGEATVEFLTHDDAVEAMKKDKQHLVIQLKKSKLRIMLQSERYTDLFLDSVAPPPAPVKLEPLASGAGLDFIGLKQGGLMSPYDPMSSGMVQYPGQYPPSYGYSSYPSYGAGYY</sequence>
<dbReference type="AlphaFoldDB" id="A0A915K1W1"/>
<evidence type="ECO:0000313" key="5">
    <source>
        <dbReference type="Proteomes" id="UP000887565"/>
    </source>
</evidence>
<dbReference type="Gene3D" id="3.30.70.330">
    <property type="match status" value="3"/>
</dbReference>
<dbReference type="WBParaSite" id="nRc.2.0.1.t32793-RA">
    <property type="protein sequence ID" value="nRc.2.0.1.t32793-RA"/>
    <property type="gene ID" value="nRc.2.0.1.g32793"/>
</dbReference>
<dbReference type="PROSITE" id="PS50102">
    <property type="entry name" value="RRM"/>
    <property type="match status" value="3"/>
</dbReference>
<dbReference type="Pfam" id="PF00076">
    <property type="entry name" value="RRM_1"/>
    <property type="match status" value="3"/>
</dbReference>
<evidence type="ECO:0000256" key="1">
    <source>
        <dbReference type="ARBA" id="ARBA00022737"/>
    </source>
</evidence>
<dbReference type="InterPro" id="IPR050666">
    <property type="entry name" value="ESRP"/>
</dbReference>
<accession>A0A915K1W1</accession>
<keyword evidence="2 3" id="KW-0694">RNA-binding</keyword>
<dbReference type="InterPro" id="IPR012677">
    <property type="entry name" value="Nucleotide-bd_a/b_plait_sf"/>
</dbReference>
<feature type="domain" description="RRM" evidence="4">
    <location>
        <begin position="29"/>
        <end position="105"/>
    </location>
</feature>
<dbReference type="InterPro" id="IPR035979">
    <property type="entry name" value="RBD_domain_sf"/>
</dbReference>
<dbReference type="Proteomes" id="UP000887565">
    <property type="component" value="Unplaced"/>
</dbReference>
<keyword evidence="1" id="KW-0677">Repeat</keyword>
<dbReference type="InterPro" id="IPR000504">
    <property type="entry name" value="RRM_dom"/>
</dbReference>
<feature type="domain" description="RRM" evidence="4">
    <location>
        <begin position="289"/>
        <end position="369"/>
    </location>
</feature>
<dbReference type="OMA" id="PEYCIRM"/>
<evidence type="ECO:0000259" key="4">
    <source>
        <dbReference type="PROSITE" id="PS50102"/>
    </source>
</evidence>
<dbReference type="PANTHER" id="PTHR13976">
    <property type="entry name" value="HETEROGENEOUS NUCLEAR RIBONUCLEOPROTEIN-RELATED"/>
    <property type="match status" value="1"/>
</dbReference>
<dbReference type="SMART" id="SM00360">
    <property type="entry name" value="RRM"/>
    <property type="match status" value="3"/>
</dbReference>
<evidence type="ECO:0000256" key="2">
    <source>
        <dbReference type="ARBA" id="ARBA00022884"/>
    </source>
</evidence>
<dbReference type="GO" id="GO:0003723">
    <property type="term" value="F:RNA binding"/>
    <property type="evidence" value="ECO:0007669"/>
    <property type="project" value="UniProtKB-UniRule"/>
</dbReference>
<proteinExistence type="predicted"/>
<name>A0A915K1W1_ROMCU</name>
<feature type="domain" description="RRM" evidence="4">
    <location>
        <begin position="128"/>
        <end position="205"/>
    </location>
</feature>
<reference evidence="6" key="1">
    <citation type="submission" date="2022-11" db="UniProtKB">
        <authorList>
            <consortium name="WormBaseParasite"/>
        </authorList>
    </citation>
    <scope>IDENTIFICATION</scope>
</reference>